<keyword evidence="2" id="KW-1185">Reference proteome</keyword>
<comment type="caution">
    <text evidence="1">The sequence shown here is derived from an EMBL/GenBank/DDBJ whole genome shotgun (WGS) entry which is preliminary data.</text>
</comment>
<dbReference type="AlphaFoldDB" id="A0A9N8ZBT7"/>
<protein>
    <submittedName>
        <fullName evidence="1">8041_t:CDS:1</fullName>
    </submittedName>
</protein>
<gene>
    <name evidence="1" type="ORF">PBRASI_LOCUS1482</name>
</gene>
<dbReference type="Proteomes" id="UP000789739">
    <property type="component" value="Unassembled WGS sequence"/>
</dbReference>
<evidence type="ECO:0000313" key="2">
    <source>
        <dbReference type="Proteomes" id="UP000789739"/>
    </source>
</evidence>
<dbReference type="EMBL" id="CAJVPI010000096">
    <property type="protein sequence ID" value="CAG8479164.1"/>
    <property type="molecule type" value="Genomic_DNA"/>
</dbReference>
<proteinExistence type="predicted"/>
<organism evidence="1 2">
    <name type="scientific">Paraglomus brasilianum</name>
    <dbReference type="NCBI Taxonomy" id="144538"/>
    <lineage>
        <taxon>Eukaryota</taxon>
        <taxon>Fungi</taxon>
        <taxon>Fungi incertae sedis</taxon>
        <taxon>Mucoromycota</taxon>
        <taxon>Glomeromycotina</taxon>
        <taxon>Glomeromycetes</taxon>
        <taxon>Paraglomerales</taxon>
        <taxon>Paraglomeraceae</taxon>
        <taxon>Paraglomus</taxon>
    </lineage>
</organism>
<accession>A0A9N8ZBT7</accession>
<evidence type="ECO:0000313" key="1">
    <source>
        <dbReference type="EMBL" id="CAG8479164.1"/>
    </source>
</evidence>
<sequence>MALLKRLLKKSIYIFALIVFLIFMLKSSSTSSPPAHRFHRRDPQISQCGNNCPPPSPTPTAPPGQTVVTVTETSSSTSLSIIPETTAQVPTTLPDGQVTYTSVVIPQRTSTIVNVVTGTRTTTTPTLQASGGVRARGDGTFWMMAALIGVASFFAAF</sequence>
<name>A0A9N8ZBT7_9GLOM</name>
<dbReference type="OrthoDB" id="10574169at2759"/>
<reference evidence="1" key="1">
    <citation type="submission" date="2021-06" db="EMBL/GenBank/DDBJ databases">
        <authorList>
            <person name="Kallberg Y."/>
            <person name="Tangrot J."/>
            <person name="Rosling A."/>
        </authorList>
    </citation>
    <scope>NUCLEOTIDE SEQUENCE</scope>
    <source>
        <strain evidence="1">BR232B</strain>
    </source>
</reference>